<feature type="domain" description="Copper amine oxidase-like N-terminal" evidence="3">
    <location>
        <begin position="38"/>
        <end position="88"/>
    </location>
</feature>
<dbReference type="Pfam" id="PF13365">
    <property type="entry name" value="Trypsin_2"/>
    <property type="match status" value="1"/>
</dbReference>
<sequence length="270" mass="27927">MKKKLLIGLIAFTMISGTAYAATAINGLYKGRAIVKVTVNGTEVKSIVPGQLIDGATMLPLRAIAESLGATVDWDGAKQSASITTQQQPTQTGLTLTQLNKLGESVGIVYQLDAQNKQIGTGSAFVVDGIAVTNWHVADGNAVSLMIDFGSSVQTVQVKDAVFKNEAADLIGFKVSGVTGLKLNTAELKKGDKVYAIGFPKGRFAITEGAYQFNSLVGTMVFDAGIGPGSSGGALVNSAGQVIGVVVGENDGSPNGHAIPTKKLQDELNK</sequence>
<feature type="chain" id="PRO_5046766986" description="Copper amine oxidase-like N-terminal domain-containing protein" evidence="2">
    <location>
        <begin position="22"/>
        <end position="270"/>
    </location>
</feature>
<evidence type="ECO:0000313" key="4">
    <source>
        <dbReference type="EMBL" id="CAH1205589.1"/>
    </source>
</evidence>
<comment type="caution">
    <text evidence="4">The sequence shown here is derived from an EMBL/GenBank/DDBJ whole genome shotgun (WGS) entry which is preliminary data.</text>
</comment>
<dbReference type="SUPFAM" id="SSF50494">
    <property type="entry name" value="Trypsin-like serine proteases"/>
    <property type="match status" value="1"/>
</dbReference>
<dbReference type="InterPro" id="IPR036582">
    <property type="entry name" value="Mao_N_sf"/>
</dbReference>
<evidence type="ECO:0000256" key="1">
    <source>
        <dbReference type="ARBA" id="ARBA00022825"/>
    </source>
</evidence>
<keyword evidence="2" id="KW-0732">Signal</keyword>
<evidence type="ECO:0000256" key="2">
    <source>
        <dbReference type="SAM" id="SignalP"/>
    </source>
</evidence>
<proteinExistence type="predicted"/>
<reference evidence="4" key="1">
    <citation type="submission" date="2022-01" db="EMBL/GenBank/DDBJ databases">
        <authorList>
            <person name="Criscuolo A."/>
        </authorList>
    </citation>
    <scope>NUCLEOTIDE SEQUENCE</scope>
    <source>
        <strain evidence="4">CIP111893</strain>
    </source>
</reference>
<gene>
    <name evidence="4" type="ORF">PAECIP111893_02375</name>
</gene>
<dbReference type="PANTHER" id="PTHR43019:SF23">
    <property type="entry name" value="PROTEASE DO-LIKE 5, CHLOROPLASTIC"/>
    <property type="match status" value="1"/>
</dbReference>
<dbReference type="EMBL" id="CAKMMF010000011">
    <property type="protein sequence ID" value="CAH1205589.1"/>
    <property type="molecule type" value="Genomic_DNA"/>
</dbReference>
<keyword evidence="1" id="KW-0720">Serine protease</keyword>
<dbReference type="PANTHER" id="PTHR43019">
    <property type="entry name" value="SERINE ENDOPROTEASE DEGS"/>
    <property type="match status" value="1"/>
</dbReference>
<evidence type="ECO:0000259" key="3">
    <source>
        <dbReference type="Pfam" id="PF07833"/>
    </source>
</evidence>
<keyword evidence="1" id="KW-0378">Hydrolase</keyword>
<organism evidence="4 5">
    <name type="scientific">Paenibacillus plantiphilus</name>
    <dbReference type="NCBI Taxonomy" id="2905650"/>
    <lineage>
        <taxon>Bacteria</taxon>
        <taxon>Bacillati</taxon>
        <taxon>Bacillota</taxon>
        <taxon>Bacilli</taxon>
        <taxon>Bacillales</taxon>
        <taxon>Paenibacillaceae</taxon>
        <taxon>Paenibacillus</taxon>
    </lineage>
</organism>
<feature type="signal peptide" evidence="2">
    <location>
        <begin position="1"/>
        <end position="21"/>
    </location>
</feature>
<dbReference type="SUPFAM" id="SSF55383">
    <property type="entry name" value="Copper amine oxidase, domain N"/>
    <property type="match status" value="1"/>
</dbReference>
<dbReference type="Proteomes" id="UP000838686">
    <property type="component" value="Unassembled WGS sequence"/>
</dbReference>
<protein>
    <recommendedName>
        <fullName evidence="3">Copper amine oxidase-like N-terminal domain-containing protein</fullName>
    </recommendedName>
</protein>
<name>A0ABN8GGZ1_9BACL</name>
<keyword evidence="1" id="KW-0645">Protease</keyword>
<dbReference type="Gene3D" id="3.30.457.10">
    <property type="entry name" value="Copper amine oxidase-like, N-terminal domain"/>
    <property type="match status" value="1"/>
</dbReference>
<dbReference type="InterPro" id="IPR012854">
    <property type="entry name" value="Cu_amine_oxidase-like_N"/>
</dbReference>
<dbReference type="Pfam" id="PF07833">
    <property type="entry name" value="Cu_amine_oxidN1"/>
    <property type="match status" value="1"/>
</dbReference>
<dbReference type="Gene3D" id="2.40.10.120">
    <property type="match status" value="1"/>
</dbReference>
<dbReference type="InterPro" id="IPR009003">
    <property type="entry name" value="Peptidase_S1_PA"/>
</dbReference>
<keyword evidence="5" id="KW-1185">Reference proteome</keyword>
<accession>A0ABN8GGZ1</accession>
<dbReference type="RefSeq" id="WP_236342312.1">
    <property type="nucleotide sequence ID" value="NZ_CAKMMF010000011.1"/>
</dbReference>
<evidence type="ECO:0000313" key="5">
    <source>
        <dbReference type="Proteomes" id="UP000838686"/>
    </source>
</evidence>